<organism evidence="1 2">
    <name type="scientific">Diversispora epigaea</name>
    <dbReference type="NCBI Taxonomy" id="1348612"/>
    <lineage>
        <taxon>Eukaryota</taxon>
        <taxon>Fungi</taxon>
        <taxon>Fungi incertae sedis</taxon>
        <taxon>Mucoromycota</taxon>
        <taxon>Glomeromycotina</taxon>
        <taxon>Glomeromycetes</taxon>
        <taxon>Diversisporales</taxon>
        <taxon>Diversisporaceae</taxon>
        <taxon>Diversispora</taxon>
    </lineage>
</organism>
<dbReference type="OrthoDB" id="2348082at2759"/>
<dbReference type="EMBL" id="PQFF01000348">
    <property type="protein sequence ID" value="RHZ57340.1"/>
    <property type="molecule type" value="Genomic_DNA"/>
</dbReference>
<comment type="caution">
    <text evidence="1">The sequence shown here is derived from an EMBL/GenBank/DDBJ whole genome shotgun (WGS) entry which is preliminary data.</text>
</comment>
<gene>
    <name evidence="1" type="ORF">Glove_390g74</name>
</gene>
<reference evidence="1 2" key="1">
    <citation type="submission" date="2018-08" db="EMBL/GenBank/DDBJ databases">
        <title>Genome and evolution of the arbuscular mycorrhizal fungus Diversispora epigaea (formerly Glomus versiforme) and its bacterial endosymbionts.</title>
        <authorList>
            <person name="Sun X."/>
            <person name="Fei Z."/>
            <person name="Harrison M."/>
        </authorList>
    </citation>
    <scope>NUCLEOTIDE SEQUENCE [LARGE SCALE GENOMIC DNA]</scope>
    <source>
        <strain evidence="1 2">IT104</strain>
    </source>
</reference>
<evidence type="ECO:0000313" key="1">
    <source>
        <dbReference type="EMBL" id="RHZ57340.1"/>
    </source>
</evidence>
<sequence>MAEQNINTNSIIAKDIENALLEVLNTAICQKYIARKLVPDEEAYNVKIEKTRTWYRRELCQKLEKLYSLYYELSQEEEMTEITKNDTSEIIESLLNISIE</sequence>
<proteinExistence type="predicted"/>
<dbReference type="AlphaFoldDB" id="A0A397HAB0"/>
<dbReference type="Proteomes" id="UP000266861">
    <property type="component" value="Unassembled WGS sequence"/>
</dbReference>
<evidence type="ECO:0000313" key="2">
    <source>
        <dbReference type="Proteomes" id="UP000266861"/>
    </source>
</evidence>
<keyword evidence="2" id="KW-1185">Reference proteome</keyword>
<name>A0A397HAB0_9GLOM</name>
<accession>A0A397HAB0</accession>
<protein>
    <submittedName>
        <fullName evidence="1">Uncharacterized protein</fullName>
    </submittedName>
</protein>